<feature type="domain" description="NB-ARC" evidence="1">
    <location>
        <begin position="22"/>
        <end position="189"/>
    </location>
</feature>
<dbReference type="EMBL" id="NHZQ01000060">
    <property type="protein sequence ID" value="PSK56460.1"/>
    <property type="molecule type" value="Genomic_DNA"/>
</dbReference>
<organism evidence="2 3">
    <name type="scientific">Elsinoe australis</name>
    <dbReference type="NCBI Taxonomy" id="40998"/>
    <lineage>
        <taxon>Eukaryota</taxon>
        <taxon>Fungi</taxon>
        <taxon>Dikarya</taxon>
        <taxon>Ascomycota</taxon>
        <taxon>Pezizomycotina</taxon>
        <taxon>Dothideomycetes</taxon>
        <taxon>Dothideomycetidae</taxon>
        <taxon>Myriangiales</taxon>
        <taxon>Elsinoaceae</taxon>
        <taxon>Elsinoe</taxon>
    </lineage>
</organism>
<dbReference type="InterPro" id="IPR053137">
    <property type="entry name" value="NLR-like"/>
</dbReference>
<reference evidence="2 3" key="1">
    <citation type="submission" date="2017-05" db="EMBL/GenBank/DDBJ databases">
        <title>Draft genome sequence of Elsinoe australis.</title>
        <authorList>
            <person name="Cheng Q."/>
        </authorList>
    </citation>
    <scope>NUCLEOTIDE SEQUENCE [LARGE SCALE GENOMIC DNA]</scope>
    <source>
        <strain evidence="2 3">NL1</strain>
    </source>
</reference>
<sequence>MVARTYHVVQFQQNKRFVDRGNMLGDLEGKLLTGHKHRTLVLAGLGGIGKTQLALEFVYRIREQHPDYSTFWVPALSMESFRQACNQIAREMDLKVSDNEDVRVAVQRRLRSSNAGKWIMIVDNADDETVLLGDDTDQAISTFLPSSDQGRVLYTTRSQQVALDLQCSEIVQIDQMTFGEGLFLLRKSAVGVTLASDDPAVGELLKKLTYLPLAISQASVFMAKNKQNPAEYLRLLQNNAKDEIYLLSQAFPDKHRYNTSGNAVANTWLVSFNQIREKHPEANELLLAMSFFEHKAIPRSLLPLMESESRMVDAMATLEAYAFISAQEGKHLSFSEQRDDLLRDEIAFSTSATPD</sequence>
<evidence type="ECO:0000313" key="3">
    <source>
        <dbReference type="Proteomes" id="UP000243723"/>
    </source>
</evidence>
<evidence type="ECO:0000313" key="2">
    <source>
        <dbReference type="EMBL" id="PSK56460.1"/>
    </source>
</evidence>
<dbReference type="PANTHER" id="PTHR46082:SF6">
    <property type="entry name" value="AAA+ ATPASE DOMAIN-CONTAINING PROTEIN-RELATED"/>
    <property type="match status" value="1"/>
</dbReference>
<dbReference type="Pfam" id="PF00931">
    <property type="entry name" value="NB-ARC"/>
    <property type="match status" value="1"/>
</dbReference>
<proteinExistence type="predicted"/>
<dbReference type="AlphaFoldDB" id="A0A2P8A7M3"/>
<dbReference type="InterPro" id="IPR027417">
    <property type="entry name" value="P-loop_NTPase"/>
</dbReference>
<accession>A0A2P8A7M3</accession>
<dbReference type="Proteomes" id="UP000243723">
    <property type="component" value="Unassembled WGS sequence"/>
</dbReference>
<dbReference type="SUPFAM" id="SSF52540">
    <property type="entry name" value="P-loop containing nucleoside triphosphate hydrolases"/>
    <property type="match status" value="1"/>
</dbReference>
<dbReference type="STRING" id="40998.A0A2P8A7M3"/>
<comment type="caution">
    <text evidence="2">The sequence shown here is derived from an EMBL/GenBank/DDBJ whole genome shotgun (WGS) entry which is preliminary data.</text>
</comment>
<dbReference type="OrthoDB" id="1658288at2759"/>
<protein>
    <recommendedName>
        <fullName evidence="1">NB-ARC domain-containing protein</fullName>
    </recommendedName>
</protein>
<dbReference type="PANTHER" id="PTHR46082">
    <property type="entry name" value="ATP/GTP-BINDING PROTEIN-RELATED"/>
    <property type="match status" value="1"/>
</dbReference>
<evidence type="ECO:0000259" key="1">
    <source>
        <dbReference type="Pfam" id="PF00931"/>
    </source>
</evidence>
<dbReference type="InterPro" id="IPR002182">
    <property type="entry name" value="NB-ARC"/>
</dbReference>
<keyword evidence="3" id="KW-1185">Reference proteome</keyword>
<name>A0A2P8A7M3_9PEZI</name>
<dbReference type="Gene3D" id="3.40.50.300">
    <property type="entry name" value="P-loop containing nucleotide triphosphate hydrolases"/>
    <property type="match status" value="1"/>
</dbReference>
<gene>
    <name evidence="2" type="ORF">B9Z65_6084</name>
</gene>
<dbReference type="GO" id="GO:0043531">
    <property type="term" value="F:ADP binding"/>
    <property type="evidence" value="ECO:0007669"/>
    <property type="project" value="InterPro"/>
</dbReference>